<accession>A0ABU2LA34</accession>
<keyword evidence="3" id="KW-1185">Reference proteome</keyword>
<proteinExistence type="predicted"/>
<keyword evidence="2" id="KW-0378">Hydrolase</keyword>
<protein>
    <submittedName>
        <fullName evidence="2">Dienelactone hydrolase family protein</fullName>
    </submittedName>
</protein>
<dbReference type="RefSeq" id="WP_311631386.1">
    <property type="nucleotide sequence ID" value="NZ_JAVREN010000022.1"/>
</dbReference>
<dbReference type="Proteomes" id="UP001183388">
    <property type="component" value="Unassembled WGS sequence"/>
</dbReference>
<evidence type="ECO:0000313" key="3">
    <source>
        <dbReference type="Proteomes" id="UP001183388"/>
    </source>
</evidence>
<dbReference type="PANTHER" id="PTHR46623:SF6">
    <property type="entry name" value="ALPHA_BETA-HYDROLASES SUPERFAMILY PROTEIN"/>
    <property type="match status" value="1"/>
</dbReference>
<comment type="caution">
    <text evidence="2">The sequence shown here is derived from an EMBL/GenBank/DDBJ whole genome shotgun (WGS) entry which is preliminary data.</text>
</comment>
<dbReference type="SUPFAM" id="SSF53474">
    <property type="entry name" value="alpha/beta-Hydrolases"/>
    <property type="match status" value="1"/>
</dbReference>
<dbReference type="InterPro" id="IPR002925">
    <property type="entry name" value="Dienelactn_hydro"/>
</dbReference>
<gene>
    <name evidence="2" type="ORF">RM780_15910</name>
</gene>
<sequence>MCHDVDSRPPAAPVTTGGVAAHGPLEITAGDGNRFPAYRALPTHPNGRSVLLLPDLRGAHPFYLLLAQRFAEAGFRTLVMDYYGRSAGTAPRGESFDGAAHMASLKPEHVETDAAAAVAALREEDEGPVLSVGFCLGGGYSWRLAAAGLGLAGAVGFYGPPRFFEDRAEEVSAPLLMLLAGEDVATTPEQFDALAGRLERAGKAYERHVYAGAPHSFFDDSFARWADACADSWHRLLGFVERHSPVAAA</sequence>
<dbReference type="EMBL" id="JAVREN010000022">
    <property type="protein sequence ID" value="MDT0308435.1"/>
    <property type="molecule type" value="Genomic_DNA"/>
</dbReference>
<dbReference type="Gene3D" id="3.40.50.1820">
    <property type="entry name" value="alpha/beta hydrolase"/>
    <property type="match status" value="1"/>
</dbReference>
<dbReference type="PANTHER" id="PTHR46623">
    <property type="entry name" value="CARBOXYMETHYLENEBUTENOLIDASE-RELATED"/>
    <property type="match status" value="1"/>
</dbReference>
<dbReference type="InterPro" id="IPR051049">
    <property type="entry name" value="Dienelactone_hydrolase-like"/>
</dbReference>
<evidence type="ECO:0000259" key="1">
    <source>
        <dbReference type="Pfam" id="PF01738"/>
    </source>
</evidence>
<organism evidence="2 3">
    <name type="scientific">Streptomyces boetiae</name>
    <dbReference type="NCBI Taxonomy" id="3075541"/>
    <lineage>
        <taxon>Bacteria</taxon>
        <taxon>Bacillati</taxon>
        <taxon>Actinomycetota</taxon>
        <taxon>Actinomycetes</taxon>
        <taxon>Kitasatosporales</taxon>
        <taxon>Streptomycetaceae</taxon>
        <taxon>Streptomyces</taxon>
    </lineage>
</organism>
<dbReference type="GO" id="GO:0016787">
    <property type="term" value="F:hydrolase activity"/>
    <property type="evidence" value="ECO:0007669"/>
    <property type="project" value="UniProtKB-KW"/>
</dbReference>
<dbReference type="InterPro" id="IPR029058">
    <property type="entry name" value="AB_hydrolase_fold"/>
</dbReference>
<dbReference type="Pfam" id="PF01738">
    <property type="entry name" value="DLH"/>
    <property type="match status" value="1"/>
</dbReference>
<reference evidence="3" key="1">
    <citation type="submission" date="2023-07" db="EMBL/GenBank/DDBJ databases">
        <title>30 novel species of actinomycetes from the DSMZ collection.</title>
        <authorList>
            <person name="Nouioui I."/>
        </authorList>
    </citation>
    <scope>NUCLEOTIDE SEQUENCE [LARGE SCALE GENOMIC DNA]</scope>
    <source>
        <strain evidence="3">DSM 44917</strain>
    </source>
</reference>
<feature type="domain" description="Dienelactone hydrolase" evidence="1">
    <location>
        <begin position="35"/>
        <end position="243"/>
    </location>
</feature>
<name>A0ABU2LA34_9ACTN</name>
<evidence type="ECO:0000313" key="2">
    <source>
        <dbReference type="EMBL" id="MDT0308435.1"/>
    </source>
</evidence>